<dbReference type="InterPro" id="IPR027417">
    <property type="entry name" value="P-loop_NTPase"/>
</dbReference>
<dbReference type="EnsemblPlants" id="Ma02_t15960.1">
    <property type="protein sequence ID" value="Ma02_p15960.1"/>
    <property type="gene ID" value="Ma02_g15960"/>
</dbReference>
<dbReference type="Gramene" id="Ma02_t15960.1">
    <property type="protein sequence ID" value="Ma02_p15960.1"/>
    <property type="gene ID" value="Ma02_g15960"/>
</dbReference>
<dbReference type="SUPFAM" id="SSF52540">
    <property type="entry name" value="P-loop containing nucleoside triphosphate hydrolases"/>
    <property type="match status" value="1"/>
</dbReference>
<evidence type="ECO:0000313" key="2">
    <source>
        <dbReference type="EMBL" id="CAG1862189.1"/>
    </source>
</evidence>
<dbReference type="PANTHER" id="PTHR32175:SF9">
    <property type="entry name" value="OS01G0784600 PROTEIN"/>
    <property type="match status" value="1"/>
</dbReference>
<evidence type="ECO:0000313" key="4">
    <source>
        <dbReference type="Proteomes" id="UP000012960"/>
    </source>
</evidence>
<reference evidence="2" key="1">
    <citation type="submission" date="2021-03" db="EMBL/GenBank/DDBJ databases">
        <authorList>
            <consortium name="Genoscope - CEA"/>
            <person name="William W."/>
        </authorList>
    </citation>
    <scope>NUCLEOTIDE SEQUENCE</scope>
    <source>
        <strain evidence="2">Doubled-haploid Pahang</strain>
    </source>
</reference>
<dbReference type="OMA" id="ERPCETT"/>
<keyword evidence="1" id="KW-0812">Transmembrane</keyword>
<evidence type="ECO:0000256" key="1">
    <source>
        <dbReference type="SAM" id="Phobius"/>
    </source>
</evidence>
<reference evidence="3" key="2">
    <citation type="submission" date="2021-05" db="UniProtKB">
        <authorList>
            <consortium name="EnsemblPlants"/>
        </authorList>
    </citation>
    <scope>IDENTIFICATION</scope>
    <source>
        <strain evidence="3">subsp. malaccensis</strain>
    </source>
</reference>
<keyword evidence="1" id="KW-0472">Membrane</keyword>
<keyword evidence="1" id="KW-1133">Transmembrane helix</keyword>
<sequence>MVVDDCCFFNKDSLVTKPSKKYPLVLWMAILGLIMISGVYIFSLCLKLRVFVVTPNQWKGKATKQTCHDLRIPQSELRYMHYPEPTTYSRKECTCTPVRFFAILSMQRSGSGWFETLLNSHVNVSSNGEIFSVKERRVNISSITETLDKVYNLDWYSSASKNECTAAVGLKWMLNQGLMQHHKEIIKYFNKRGVSAILLFRRNLLRRLVSVLANSHDRNAKQLNGTHKAHVHSKNEADVLARYKPTINTTLLIPELKLTDKWGADALEHFKSTRHIRLYYEDLVHNSTKLMDVLDFLRLPQQMLSSRHVKIHSKSLSDQIENWDAVYTALKGTEYESFLNADYQI</sequence>
<dbReference type="AlphaFoldDB" id="A0A804I3B5"/>
<keyword evidence="4" id="KW-1185">Reference proteome</keyword>
<protein>
    <submittedName>
        <fullName evidence="2">(wild Malaysian banana) hypothetical protein</fullName>
    </submittedName>
</protein>
<dbReference type="Gene3D" id="3.40.50.300">
    <property type="entry name" value="P-loop containing nucleotide triphosphate hydrolases"/>
    <property type="match status" value="1"/>
</dbReference>
<dbReference type="EMBL" id="HG996467">
    <property type="protein sequence ID" value="CAG1862189.1"/>
    <property type="molecule type" value="Genomic_DNA"/>
</dbReference>
<dbReference type="EnsemblPlants" id="Ma02_t15960.2">
    <property type="protein sequence ID" value="Ma02_p15960.2"/>
    <property type="gene ID" value="Ma02_g15960"/>
</dbReference>
<proteinExistence type="predicted"/>
<dbReference type="Gramene" id="Ma02_t15960.2">
    <property type="protein sequence ID" value="Ma02_p15960.2"/>
    <property type="gene ID" value="Ma02_g15960"/>
</dbReference>
<dbReference type="PANTHER" id="PTHR32175">
    <property type="entry name" value="PROTEIN, PUTATIVE, EXPRESSED-RELATED"/>
    <property type="match status" value="1"/>
</dbReference>
<feature type="transmembrane region" description="Helical" evidence="1">
    <location>
        <begin position="24"/>
        <end position="46"/>
    </location>
</feature>
<organism evidence="3 4">
    <name type="scientific">Musa acuminata subsp. malaccensis</name>
    <name type="common">Wild banana</name>
    <name type="synonym">Musa malaccensis</name>
    <dbReference type="NCBI Taxonomy" id="214687"/>
    <lineage>
        <taxon>Eukaryota</taxon>
        <taxon>Viridiplantae</taxon>
        <taxon>Streptophyta</taxon>
        <taxon>Embryophyta</taxon>
        <taxon>Tracheophyta</taxon>
        <taxon>Spermatophyta</taxon>
        <taxon>Magnoliopsida</taxon>
        <taxon>Liliopsida</taxon>
        <taxon>Zingiberales</taxon>
        <taxon>Musaceae</taxon>
        <taxon>Musa</taxon>
    </lineage>
</organism>
<accession>A0A804I3B5</accession>
<gene>
    <name evidence="2" type="ORF">GSMUA_70830.1</name>
</gene>
<name>A0A804I3B5_MUSAM</name>
<evidence type="ECO:0000313" key="3">
    <source>
        <dbReference type="EnsemblPlants" id="Ma02_p15960.2"/>
    </source>
</evidence>
<dbReference type="Proteomes" id="UP000012960">
    <property type="component" value="Unplaced"/>
</dbReference>
<dbReference type="InterPro" id="IPR052796">
    <property type="entry name" value="Nod_factor_sulfotransferase"/>
</dbReference>
<dbReference type="OrthoDB" id="2015035at2759"/>